<dbReference type="InterPro" id="IPR006544">
    <property type="entry name" value="P-type_TPase_V"/>
</dbReference>
<evidence type="ECO:0000256" key="4">
    <source>
        <dbReference type="ARBA" id="ARBA00022840"/>
    </source>
</evidence>
<dbReference type="InterPro" id="IPR008250">
    <property type="entry name" value="ATPase_P-typ_transduc_dom_A_sf"/>
</dbReference>
<dbReference type="GO" id="GO:0019829">
    <property type="term" value="F:ATPase-coupled monoatomic cation transmembrane transporter activity"/>
    <property type="evidence" value="ECO:0007669"/>
    <property type="project" value="TreeGrafter"/>
</dbReference>
<dbReference type="WBParaSite" id="GPUH_0000744301-mRNA-1">
    <property type="protein sequence ID" value="GPUH_0000744301-mRNA-1"/>
    <property type="gene ID" value="GPUH_0000744301"/>
</dbReference>
<dbReference type="AlphaFoldDB" id="A0A183DFE3"/>
<sequence>LKRGAIFSRTGTRLASFSGAFSGFGLELDAPLIQPRRSPDEKAVPCDLLLLRGPCIVDESMLTGESVPQMKNEVLMV</sequence>
<feature type="domain" description="P-type ATPase A" evidence="7">
    <location>
        <begin position="41"/>
        <end position="73"/>
    </location>
</feature>
<evidence type="ECO:0000259" key="7">
    <source>
        <dbReference type="Pfam" id="PF00122"/>
    </source>
</evidence>
<comment type="subcellular location">
    <subcellularLocation>
        <location evidence="1">Membrane</location>
        <topology evidence="1">Multi-pass membrane protein</topology>
    </subcellularLocation>
</comment>
<name>A0A183DFE3_9BILA</name>
<evidence type="ECO:0000256" key="2">
    <source>
        <dbReference type="ARBA" id="ARBA00022723"/>
    </source>
</evidence>
<keyword evidence="5" id="KW-0460">Magnesium</keyword>
<evidence type="ECO:0000256" key="1">
    <source>
        <dbReference type="ARBA" id="ARBA00004141"/>
    </source>
</evidence>
<dbReference type="Pfam" id="PF00122">
    <property type="entry name" value="E1-E2_ATPase"/>
    <property type="match status" value="1"/>
</dbReference>
<evidence type="ECO:0000313" key="8">
    <source>
        <dbReference type="WBParaSite" id="GPUH_0000744301-mRNA-1"/>
    </source>
</evidence>
<accession>A0A183DFE3</accession>
<dbReference type="InterPro" id="IPR059000">
    <property type="entry name" value="ATPase_P-type_domA"/>
</dbReference>
<dbReference type="SUPFAM" id="SSF81653">
    <property type="entry name" value="Calcium ATPase, transduction domain A"/>
    <property type="match status" value="1"/>
</dbReference>
<keyword evidence="3" id="KW-0547">Nucleotide-binding</keyword>
<dbReference type="Gene3D" id="2.70.150.10">
    <property type="entry name" value="Calcium-transporting ATPase, cytoplasmic transduction domain A"/>
    <property type="match status" value="1"/>
</dbReference>
<dbReference type="GO" id="GO:0006874">
    <property type="term" value="P:intracellular calcium ion homeostasis"/>
    <property type="evidence" value="ECO:0007669"/>
    <property type="project" value="TreeGrafter"/>
</dbReference>
<keyword evidence="2" id="KW-0479">Metal-binding</keyword>
<evidence type="ECO:0000256" key="3">
    <source>
        <dbReference type="ARBA" id="ARBA00022741"/>
    </source>
</evidence>
<protein>
    <submittedName>
        <fullName evidence="8">ABC transporter ATP-binding protein</fullName>
    </submittedName>
</protein>
<proteinExistence type="predicted"/>
<dbReference type="GO" id="GO:0046872">
    <property type="term" value="F:metal ion binding"/>
    <property type="evidence" value="ECO:0007669"/>
    <property type="project" value="UniProtKB-KW"/>
</dbReference>
<dbReference type="GO" id="GO:0005789">
    <property type="term" value="C:endoplasmic reticulum membrane"/>
    <property type="evidence" value="ECO:0007669"/>
    <property type="project" value="TreeGrafter"/>
</dbReference>
<dbReference type="GO" id="GO:0015662">
    <property type="term" value="F:P-type ion transporter activity"/>
    <property type="evidence" value="ECO:0007669"/>
    <property type="project" value="TreeGrafter"/>
</dbReference>
<evidence type="ECO:0000256" key="5">
    <source>
        <dbReference type="ARBA" id="ARBA00022842"/>
    </source>
</evidence>
<dbReference type="GO" id="GO:0005524">
    <property type="term" value="F:ATP binding"/>
    <property type="evidence" value="ECO:0007669"/>
    <property type="project" value="UniProtKB-KW"/>
</dbReference>
<reference evidence="8" key="1">
    <citation type="submission" date="2016-06" db="UniProtKB">
        <authorList>
            <consortium name="WormBaseParasite"/>
        </authorList>
    </citation>
    <scope>IDENTIFICATION</scope>
</reference>
<organism evidence="8">
    <name type="scientific">Gongylonema pulchrum</name>
    <dbReference type="NCBI Taxonomy" id="637853"/>
    <lineage>
        <taxon>Eukaryota</taxon>
        <taxon>Metazoa</taxon>
        <taxon>Ecdysozoa</taxon>
        <taxon>Nematoda</taxon>
        <taxon>Chromadorea</taxon>
        <taxon>Rhabditida</taxon>
        <taxon>Spirurina</taxon>
        <taxon>Spiruromorpha</taxon>
        <taxon>Spiruroidea</taxon>
        <taxon>Gongylonematidae</taxon>
        <taxon>Gongylonema</taxon>
    </lineage>
</organism>
<keyword evidence="4" id="KW-0067">ATP-binding</keyword>
<dbReference type="PANTHER" id="PTHR45630:SF7">
    <property type="entry name" value="ENDOPLASMIC RETICULUM TRANSMEMBRANE HELIX TRANSLOCASE"/>
    <property type="match status" value="1"/>
</dbReference>
<evidence type="ECO:0000256" key="6">
    <source>
        <dbReference type="ARBA" id="ARBA00022967"/>
    </source>
</evidence>
<keyword evidence="6" id="KW-1278">Translocase</keyword>
<dbReference type="PANTHER" id="PTHR45630">
    <property type="entry name" value="CATION-TRANSPORTING ATPASE-RELATED"/>
    <property type="match status" value="1"/>
</dbReference>